<organism evidence="1 2">
    <name type="scientific">Phyllobacterium trifolii</name>
    <dbReference type="NCBI Taxonomy" id="300193"/>
    <lineage>
        <taxon>Bacteria</taxon>
        <taxon>Pseudomonadati</taxon>
        <taxon>Pseudomonadota</taxon>
        <taxon>Alphaproteobacteria</taxon>
        <taxon>Hyphomicrobiales</taxon>
        <taxon>Phyllobacteriaceae</taxon>
        <taxon>Phyllobacterium</taxon>
    </lineage>
</organism>
<dbReference type="RefSeq" id="WP_183662536.1">
    <property type="nucleotide sequence ID" value="NZ_JACHXN010000009.1"/>
</dbReference>
<sequence length="46" mass="4885">MRERYLFFLALVMGFALLAALAFCSTEDAPPNLGPTTPLQQPGTGG</sequence>
<dbReference type="AlphaFoldDB" id="A0A839UCT7"/>
<evidence type="ECO:0000313" key="1">
    <source>
        <dbReference type="EMBL" id="MBB3146740.1"/>
    </source>
</evidence>
<keyword evidence="2" id="KW-1185">Reference proteome</keyword>
<name>A0A839UCT7_9HYPH</name>
<comment type="caution">
    <text evidence="1">The sequence shown here is derived from an EMBL/GenBank/DDBJ whole genome shotgun (WGS) entry which is preliminary data.</text>
</comment>
<gene>
    <name evidence="1" type="ORF">FHS21_003156</name>
</gene>
<dbReference type="EMBL" id="JACHXN010000009">
    <property type="protein sequence ID" value="MBB3146740.1"/>
    <property type="molecule type" value="Genomic_DNA"/>
</dbReference>
<proteinExistence type="predicted"/>
<evidence type="ECO:0000313" key="2">
    <source>
        <dbReference type="Proteomes" id="UP000554520"/>
    </source>
</evidence>
<reference evidence="1 2" key="1">
    <citation type="submission" date="2020-08" db="EMBL/GenBank/DDBJ databases">
        <title>Genomic Encyclopedia of Type Strains, Phase III (KMG-III): the genomes of soil and plant-associated and newly described type strains.</title>
        <authorList>
            <person name="Whitman W."/>
        </authorList>
    </citation>
    <scope>NUCLEOTIDE SEQUENCE [LARGE SCALE GENOMIC DNA]</scope>
    <source>
        <strain evidence="1 2">CECT 7015</strain>
    </source>
</reference>
<dbReference type="Proteomes" id="UP000554520">
    <property type="component" value="Unassembled WGS sequence"/>
</dbReference>
<protein>
    <submittedName>
        <fullName evidence="1">Uncharacterized protein</fullName>
    </submittedName>
</protein>
<accession>A0A839UCT7</accession>